<protein>
    <submittedName>
        <fullName evidence="1">Uncharacterized protein</fullName>
    </submittedName>
</protein>
<dbReference type="EMBL" id="SRZB01000040">
    <property type="protein sequence ID" value="TGX97051.1"/>
    <property type="molecule type" value="Genomic_DNA"/>
</dbReference>
<keyword evidence="2" id="KW-1185">Reference proteome</keyword>
<gene>
    <name evidence="1" type="ORF">E5357_14145</name>
</gene>
<proteinExistence type="predicted"/>
<sequence>MSKLKPEGETLVLDGVERHLLFTLNAVDEIQENYDCSLEEVIDRLTDKKESISTLRYLVMALLNDEAERSPKENYKIYTEREAGWLITQENVLEVTMAVLKAYGLSLPEPDEYASPNTESGQRK</sequence>
<organism evidence="1 2">
    <name type="scientific">Hominisplanchenecus murintestinalis</name>
    <dbReference type="NCBI Taxonomy" id="2941517"/>
    <lineage>
        <taxon>Bacteria</taxon>
        <taxon>Bacillati</taxon>
        <taxon>Bacillota</taxon>
        <taxon>Clostridia</taxon>
        <taxon>Lachnospirales</taxon>
        <taxon>Lachnospiraceae</taxon>
        <taxon>Hominisplanchenecus</taxon>
    </lineage>
</organism>
<accession>A0AC61QW79</accession>
<dbReference type="Proteomes" id="UP000307720">
    <property type="component" value="Unassembled WGS sequence"/>
</dbReference>
<reference evidence="1" key="1">
    <citation type="submission" date="2019-04" db="EMBL/GenBank/DDBJ databases">
        <title>Microbes associate with the intestines of laboratory mice.</title>
        <authorList>
            <person name="Navarre W."/>
            <person name="Wong E."/>
            <person name="Huang K."/>
            <person name="Tropini C."/>
            <person name="Ng K."/>
            <person name="Yu B."/>
        </authorList>
    </citation>
    <scope>NUCLEOTIDE SEQUENCE</scope>
    <source>
        <strain evidence="1">NM72_1-8</strain>
    </source>
</reference>
<evidence type="ECO:0000313" key="2">
    <source>
        <dbReference type="Proteomes" id="UP000307720"/>
    </source>
</evidence>
<comment type="caution">
    <text evidence="1">The sequence shown here is derived from an EMBL/GenBank/DDBJ whole genome shotgun (WGS) entry which is preliminary data.</text>
</comment>
<name>A0AC61QW79_9FIRM</name>
<evidence type="ECO:0000313" key="1">
    <source>
        <dbReference type="EMBL" id="TGX97051.1"/>
    </source>
</evidence>